<dbReference type="AlphaFoldDB" id="A0A6F8PPM9"/>
<dbReference type="NCBIfam" id="TIGR01325">
    <property type="entry name" value="O_suc_HS_sulf"/>
    <property type="match status" value="1"/>
</dbReference>
<dbReference type="InterPro" id="IPR015424">
    <property type="entry name" value="PyrdxlP-dep_Trfase"/>
</dbReference>
<comment type="subunit">
    <text evidence="3">Homotetramer.</text>
</comment>
<reference evidence="7" key="1">
    <citation type="submission" date="2019-11" db="EMBL/GenBank/DDBJ databases">
        <title>Isolation and characterization of two novel species in the genus Thiomicrorhabdus.</title>
        <authorList>
            <person name="Mochizuki J."/>
            <person name="Kojima H."/>
            <person name="Fukui M."/>
        </authorList>
    </citation>
    <scope>NUCLEOTIDE SEQUENCE [LARGE SCALE GENOMIC DNA]</scope>
    <source>
        <strain evidence="7">AkT22</strain>
    </source>
</reference>
<comment type="cofactor">
    <cofactor evidence="1 3 5">
        <name>pyridoxal 5'-phosphate</name>
        <dbReference type="ChEBI" id="CHEBI:597326"/>
    </cofactor>
</comment>
<dbReference type="InterPro" id="IPR015422">
    <property type="entry name" value="PyrdxlP-dep_Trfase_small"/>
</dbReference>
<evidence type="ECO:0000256" key="4">
    <source>
        <dbReference type="PIRSR" id="PIRSR001434-2"/>
    </source>
</evidence>
<keyword evidence="3" id="KW-0028">Amino-acid biosynthesis</keyword>
<dbReference type="InterPro" id="IPR000277">
    <property type="entry name" value="Cys/Met-Metab_PyrdxlP-dep_enz"/>
</dbReference>
<protein>
    <recommendedName>
        <fullName evidence="3">O-succinylhomoserine sulfhydrylase</fullName>
        <shortName evidence="3">OSH sulfhydrylase</shortName>
        <shortName evidence="3">OSHS sulfhydrylase</shortName>
        <ecNumber evidence="3">2.5.1.-</ecNumber>
    </recommendedName>
</protein>
<dbReference type="GO" id="GO:0071268">
    <property type="term" value="P:homocysteine biosynthetic process"/>
    <property type="evidence" value="ECO:0007669"/>
    <property type="project" value="InterPro"/>
</dbReference>
<dbReference type="InterPro" id="IPR006234">
    <property type="entry name" value="O-succ-hSer_sulfhydrylase"/>
</dbReference>
<dbReference type="FunFam" id="3.90.1150.10:FF:000033">
    <property type="entry name" value="Cystathionine gamma-synthase"/>
    <property type="match status" value="1"/>
</dbReference>
<dbReference type="PIRSF" id="PIRSF001434">
    <property type="entry name" value="CGS"/>
    <property type="match status" value="1"/>
</dbReference>
<dbReference type="Proteomes" id="UP000501466">
    <property type="component" value="Chromosome"/>
</dbReference>
<dbReference type="GO" id="GO:0030170">
    <property type="term" value="F:pyridoxal phosphate binding"/>
    <property type="evidence" value="ECO:0007669"/>
    <property type="project" value="UniProtKB-UniRule"/>
</dbReference>
<evidence type="ECO:0000256" key="2">
    <source>
        <dbReference type="ARBA" id="ARBA00022898"/>
    </source>
</evidence>
<keyword evidence="3" id="KW-0808">Transferase</keyword>
<keyword evidence="3" id="KW-0486">Methionine biosynthesis</keyword>
<dbReference type="GO" id="GO:0071266">
    <property type="term" value="P:'de novo' L-methionine biosynthetic process"/>
    <property type="evidence" value="ECO:0007669"/>
    <property type="project" value="UniProtKB-UniRule"/>
</dbReference>
<dbReference type="PROSITE" id="PS00868">
    <property type="entry name" value="CYS_MET_METAB_PP"/>
    <property type="match status" value="1"/>
</dbReference>
<evidence type="ECO:0000256" key="1">
    <source>
        <dbReference type="ARBA" id="ARBA00001933"/>
    </source>
</evidence>
<dbReference type="InterPro" id="IPR054542">
    <property type="entry name" value="Cys_met_metab_PP"/>
</dbReference>
<gene>
    <name evidence="3 6" type="primary">metZ</name>
    <name evidence="6" type="ORF">THMIRHAT_16960</name>
</gene>
<dbReference type="PANTHER" id="PTHR11808:SF80">
    <property type="entry name" value="CYSTATHIONINE GAMMA-LYASE"/>
    <property type="match status" value="1"/>
</dbReference>
<dbReference type="GO" id="GO:0016846">
    <property type="term" value="F:carbon-sulfur lyase activity"/>
    <property type="evidence" value="ECO:0007669"/>
    <property type="project" value="TreeGrafter"/>
</dbReference>
<evidence type="ECO:0000256" key="3">
    <source>
        <dbReference type="HAMAP-Rule" id="MF_02056"/>
    </source>
</evidence>
<comment type="function">
    <text evidence="3">Catalyzes the formation of L-homocysteine from O-succinyl-L-homoserine (OSHS) and hydrogen sulfide.</text>
</comment>
<dbReference type="GO" id="GO:0019346">
    <property type="term" value="P:transsulfuration"/>
    <property type="evidence" value="ECO:0007669"/>
    <property type="project" value="InterPro"/>
</dbReference>
<dbReference type="SUPFAM" id="SSF53383">
    <property type="entry name" value="PLP-dependent transferases"/>
    <property type="match status" value="1"/>
</dbReference>
<comment type="pathway">
    <text evidence="3">Amino-acid biosynthesis; L-methionine biosynthesis via de novo pathway; L-homocysteine from O-succinyl-L-homoserine: step 1/1.</text>
</comment>
<accession>A0A6F8PPM9</accession>
<evidence type="ECO:0000313" key="7">
    <source>
        <dbReference type="Proteomes" id="UP000501466"/>
    </source>
</evidence>
<sequence>MKTEAFELETLAIRAGYTQTAELENSEAIFPTSSFRFASAQQAADRFSGAEKGNVYSRFTNPTVRAFENRLAAMEGGESCVATASGMSAILSTFMGHLKAGDHIVSSQSIFGTTKVLFTKYLAKFGVETTFVALTDLQAWEAAVRPNTKAFFCETPSNPLTEIADLSALSKLAKGKSVLLVVDNCFCTPVLQKPLALGADLVIHSATKFLDGQGRGIGGAVVGSSELVEEPIRGFMRTAGPTMSPFNAWMFLKGLETLPVRMEAHCHRALALAEWLEQHPAVEQVFYPGLPSHPQFELMKKQQTAAGGLVSFRVKGGREAAWKVVDATQMLSITANLGDVKTSITHPATTTHSRISPDERERSGITENLLRISVGLESFVDIQADIQRGLDLISQ</sequence>
<name>A0A6F8PPM9_9GAMM</name>
<keyword evidence="2 3" id="KW-0663">Pyridoxal phosphate</keyword>
<dbReference type="EC" id="2.5.1.-" evidence="3"/>
<dbReference type="NCBIfam" id="NF006003">
    <property type="entry name" value="PRK08133.1"/>
    <property type="match status" value="1"/>
</dbReference>
<dbReference type="HAMAP" id="MF_02056">
    <property type="entry name" value="MetZ"/>
    <property type="match status" value="1"/>
</dbReference>
<dbReference type="CDD" id="cd00614">
    <property type="entry name" value="CGS_like"/>
    <property type="match status" value="1"/>
</dbReference>
<evidence type="ECO:0000313" key="6">
    <source>
        <dbReference type="EMBL" id="BBP43950.1"/>
    </source>
</evidence>
<evidence type="ECO:0000256" key="5">
    <source>
        <dbReference type="RuleBase" id="RU362118"/>
    </source>
</evidence>
<keyword evidence="7" id="KW-1185">Reference proteome</keyword>
<comment type="catalytic activity">
    <reaction evidence="3">
        <text>O-succinyl-L-homoserine + hydrogen sulfide = L-homocysteine + succinate</text>
        <dbReference type="Rhea" id="RHEA:27826"/>
        <dbReference type="ChEBI" id="CHEBI:29919"/>
        <dbReference type="ChEBI" id="CHEBI:30031"/>
        <dbReference type="ChEBI" id="CHEBI:57661"/>
        <dbReference type="ChEBI" id="CHEBI:58199"/>
    </reaction>
</comment>
<dbReference type="GO" id="GO:0005737">
    <property type="term" value="C:cytoplasm"/>
    <property type="evidence" value="ECO:0007669"/>
    <property type="project" value="TreeGrafter"/>
</dbReference>
<feature type="modified residue" description="N6-(pyridoxal phosphate)lysine" evidence="3 4">
    <location>
        <position position="208"/>
    </location>
</feature>
<dbReference type="Pfam" id="PF01053">
    <property type="entry name" value="Cys_Met_Meta_PP"/>
    <property type="match status" value="1"/>
</dbReference>
<dbReference type="UniPathway" id="UPA00051">
    <property type="reaction ID" value="UER00449"/>
</dbReference>
<dbReference type="InterPro" id="IPR015421">
    <property type="entry name" value="PyrdxlP-dep_Trfase_major"/>
</dbReference>
<proteinExistence type="inferred from homology"/>
<dbReference type="PANTHER" id="PTHR11808">
    <property type="entry name" value="TRANS-SULFURATION ENZYME FAMILY MEMBER"/>
    <property type="match status" value="1"/>
</dbReference>
<comment type="similarity">
    <text evidence="3">Belongs to the trans-sulfuration enzymes family. MetZ subfamily.</text>
</comment>
<organism evidence="6 7">
    <name type="scientific">Thiosulfativibrio zosterae</name>
    <dbReference type="NCBI Taxonomy" id="2675053"/>
    <lineage>
        <taxon>Bacteria</taxon>
        <taxon>Pseudomonadati</taxon>
        <taxon>Pseudomonadota</taxon>
        <taxon>Gammaproteobacteria</taxon>
        <taxon>Thiotrichales</taxon>
        <taxon>Piscirickettsiaceae</taxon>
        <taxon>Thiosulfativibrio</taxon>
    </lineage>
</organism>
<dbReference type="FunFam" id="3.40.640.10:FF:000046">
    <property type="entry name" value="Cystathionine gamma-lyase"/>
    <property type="match status" value="1"/>
</dbReference>
<dbReference type="Gene3D" id="3.40.640.10">
    <property type="entry name" value="Type I PLP-dependent aspartate aminotransferase-like (Major domain)"/>
    <property type="match status" value="1"/>
</dbReference>
<dbReference type="EMBL" id="AP021888">
    <property type="protein sequence ID" value="BBP43950.1"/>
    <property type="molecule type" value="Genomic_DNA"/>
</dbReference>
<dbReference type="KEGG" id="tzo:THMIRHAT_16960"/>
<dbReference type="GO" id="GO:0016765">
    <property type="term" value="F:transferase activity, transferring alkyl or aryl (other than methyl) groups"/>
    <property type="evidence" value="ECO:0007669"/>
    <property type="project" value="UniProtKB-UniRule"/>
</dbReference>
<dbReference type="Gene3D" id="3.90.1150.10">
    <property type="entry name" value="Aspartate Aminotransferase, domain 1"/>
    <property type="match status" value="1"/>
</dbReference>